<dbReference type="AlphaFoldDB" id="A0AAR5Q293"/>
<evidence type="ECO:0000313" key="4">
    <source>
        <dbReference type="EnsemblMetazoa" id="XP_019767221.1"/>
    </source>
</evidence>
<reference evidence="4" key="2">
    <citation type="submission" date="2024-08" db="UniProtKB">
        <authorList>
            <consortium name="EnsemblMetazoa"/>
        </authorList>
    </citation>
    <scope>IDENTIFICATION</scope>
</reference>
<evidence type="ECO:0008006" key="6">
    <source>
        <dbReference type="Google" id="ProtNLM"/>
    </source>
</evidence>
<keyword evidence="2" id="KW-0539">Nucleus</keyword>
<name>A0AAR5Q293_DENPD</name>
<dbReference type="PANTHER" id="PTHR21677">
    <property type="entry name" value="CRAMPED PROTEIN"/>
    <property type="match status" value="1"/>
</dbReference>
<dbReference type="GO" id="GO:0003677">
    <property type="term" value="F:DNA binding"/>
    <property type="evidence" value="ECO:0007669"/>
    <property type="project" value="UniProtKB-KW"/>
</dbReference>
<feature type="region of interest" description="Disordered" evidence="3">
    <location>
        <begin position="1"/>
        <end position="33"/>
    </location>
</feature>
<accession>A0AAR5Q293</accession>
<protein>
    <recommendedName>
        <fullName evidence="6">Myb-like domain-containing protein</fullName>
    </recommendedName>
</protein>
<dbReference type="GO" id="GO:0003682">
    <property type="term" value="F:chromatin binding"/>
    <property type="evidence" value="ECO:0007669"/>
    <property type="project" value="InterPro"/>
</dbReference>
<dbReference type="GeneID" id="109542439"/>
<keyword evidence="5" id="KW-1185">Reference proteome</keyword>
<organism evidence="4 5">
    <name type="scientific">Dendroctonus ponderosae</name>
    <name type="common">Mountain pine beetle</name>
    <dbReference type="NCBI Taxonomy" id="77166"/>
    <lineage>
        <taxon>Eukaryota</taxon>
        <taxon>Metazoa</taxon>
        <taxon>Ecdysozoa</taxon>
        <taxon>Arthropoda</taxon>
        <taxon>Hexapoda</taxon>
        <taxon>Insecta</taxon>
        <taxon>Pterygota</taxon>
        <taxon>Neoptera</taxon>
        <taxon>Endopterygota</taxon>
        <taxon>Coleoptera</taxon>
        <taxon>Polyphaga</taxon>
        <taxon>Cucujiformia</taxon>
        <taxon>Curculionidae</taxon>
        <taxon>Scolytinae</taxon>
        <taxon>Dendroctonus</taxon>
    </lineage>
</organism>
<evidence type="ECO:0000256" key="1">
    <source>
        <dbReference type="ARBA" id="ARBA00023125"/>
    </source>
</evidence>
<feature type="region of interest" description="Disordered" evidence="3">
    <location>
        <begin position="497"/>
        <end position="536"/>
    </location>
</feature>
<feature type="region of interest" description="Disordered" evidence="3">
    <location>
        <begin position="645"/>
        <end position="664"/>
    </location>
</feature>
<dbReference type="GO" id="GO:0005634">
    <property type="term" value="C:nucleus"/>
    <property type="evidence" value="ECO:0007669"/>
    <property type="project" value="TreeGrafter"/>
</dbReference>
<evidence type="ECO:0000256" key="3">
    <source>
        <dbReference type="SAM" id="MobiDB-lite"/>
    </source>
</evidence>
<dbReference type="CTD" id="109545"/>
<dbReference type="EnsemblMetazoa" id="XM_019911662.1">
    <property type="protein sequence ID" value="XP_019767221.1"/>
    <property type="gene ID" value="LOC109542439"/>
</dbReference>
<dbReference type="InterPro" id="IPR055315">
    <property type="entry name" value="Cramped-like"/>
</dbReference>
<dbReference type="KEGG" id="dpa:109542439"/>
<keyword evidence="1" id="KW-0238">DNA-binding</keyword>
<proteinExistence type="predicted"/>
<sequence length="890" mass="99758">MPLQRQNPQHIMEVDEANEENPKAGKEPLTGPLTGEVLLGSITTNTVVKEEKGVQIRSSARVFKKMKLEQEHDKKNEDINSVDAGLTSPNADQHQSGLFPMENEGKGQPIRCSTRVVKKVIKQEHATIAESKPKKEEPKPDIKKELRKWNYRDRVMFFEAVNEFGKDFESIQQYINAKLKKKGASEDQLKTKDHVRTCFMRTFHDVSKHVKFSENIKKLVQELYGVINYGELYKKLGVITDKTFMKLSQLIYTGETIIRVKGKNNKIKTPMCRALVKLNQLDQKYEEVKLPNRVTIELRPKDIASYMRVQSLAQNPRLKTTLPIQKRLGSLLQCLSKRWKSVDAQNYEQAVVSTNPVTSDCVPAKQEVDEKMMLVKPPLRLSPPSDAKIELPAINISEYLTRQTICLTAYESRLGIDTFRELKTQIPKKKKSKLDIELKVEPGVDCKVAETSGSVVKCEQEKMEESEVNSYDDNEPDASLAEAIHDAVNTILALQTVDRPSSEASENEDLPSKPEIAKRDSPPKSEPKEVSEEDLEHIDNLKKGWKEATSENLMIGEIYLMYGSDGKLILEYGWDGDSKENANRQEKKVAANFLEMWNDSYEESWEMKQRNLTSALSKLLSLAKLHYRPNSAKCACGHVCNDKSMKNSTIGGPRPNKRNSSALDNNLRSSSMQVDNAAATTSSIVPNGNAHVSSNVFRPPTHILANNVPVPTMQQQLNSIQKLKPKFCNRKGRRPRQKQLVVERKLPLMPNNLSGHQIVRMSIISQEAAAIKAETLVDSAEIGGQEEITDPDEENSVISTVPPSPSRILKEGESEWINADVADYSLSSLLGHLESPVKGTSALGALNTNMASDLSNEMDAQLQSLMTENSMDFAASFADLAASVANDRKF</sequence>
<dbReference type="Proteomes" id="UP000019118">
    <property type="component" value="Unassembled WGS sequence"/>
</dbReference>
<evidence type="ECO:0000256" key="2">
    <source>
        <dbReference type="ARBA" id="ARBA00023242"/>
    </source>
</evidence>
<evidence type="ECO:0000313" key="5">
    <source>
        <dbReference type="Proteomes" id="UP000019118"/>
    </source>
</evidence>
<feature type="compositionally biased region" description="Basic and acidic residues" evidence="3">
    <location>
        <begin position="510"/>
        <end position="530"/>
    </location>
</feature>
<reference evidence="5" key="1">
    <citation type="journal article" date="2013" name="Genome Biol.">
        <title>Draft genome of the mountain pine beetle, Dendroctonus ponderosae Hopkins, a major forest pest.</title>
        <authorList>
            <person name="Keeling C.I."/>
            <person name="Yuen M.M."/>
            <person name="Liao N.Y."/>
            <person name="Docking T.R."/>
            <person name="Chan S.K."/>
            <person name="Taylor G.A."/>
            <person name="Palmquist D.L."/>
            <person name="Jackman S.D."/>
            <person name="Nguyen A."/>
            <person name="Li M."/>
            <person name="Henderson H."/>
            <person name="Janes J.K."/>
            <person name="Zhao Y."/>
            <person name="Pandoh P."/>
            <person name="Moore R."/>
            <person name="Sperling F.A."/>
            <person name="Huber D.P."/>
            <person name="Birol I."/>
            <person name="Jones S.J."/>
            <person name="Bohlmann J."/>
        </authorList>
    </citation>
    <scope>NUCLEOTIDE SEQUENCE</scope>
</reference>
<dbReference type="GO" id="GO:0007389">
    <property type="term" value="P:pattern specification process"/>
    <property type="evidence" value="ECO:0007669"/>
    <property type="project" value="TreeGrafter"/>
</dbReference>
<dbReference type="PANTHER" id="PTHR21677:SF1">
    <property type="entry name" value="PROTEIN CRAMPED-LIKE"/>
    <property type="match status" value="1"/>
</dbReference>